<comment type="caution">
    <text evidence="2">The sequence shown here is derived from an EMBL/GenBank/DDBJ whole genome shotgun (WGS) entry which is preliminary data.</text>
</comment>
<evidence type="ECO:0000313" key="2">
    <source>
        <dbReference type="EMBL" id="KAF4675376.1"/>
    </source>
</evidence>
<accession>A0A7J6MVB8</accession>
<keyword evidence="1" id="KW-0812">Transmembrane</keyword>
<keyword evidence="1" id="KW-1133">Transmembrane helix</keyword>
<dbReference type="Proteomes" id="UP000591131">
    <property type="component" value="Unassembled WGS sequence"/>
</dbReference>
<organism evidence="2 3">
    <name type="scientific">Perkinsus chesapeaki</name>
    <name type="common">Clam parasite</name>
    <name type="synonym">Perkinsus andrewsi</name>
    <dbReference type="NCBI Taxonomy" id="330153"/>
    <lineage>
        <taxon>Eukaryota</taxon>
        <taxon>Sar</taxon>
        <taxon>Alveolata</taxon>
        <taxon>Perkinsozoa</taxon>
        <taxon>Perkinsea</taxon>
        <taxon>Perkinsida</taxon>
        <taxon>Perkinsidae</taxon>
        <taxon>Perkinsus</taxon>
    </lineage>
</organism>
<keyword evidence="1" id="KW-0472">Membrane</keyword>
<evidence type="ECO:0000256" key="1">
    <source>
        <dbReference type="SAM" id="Phobius"/>
    </source>
</evidence>
<gene>
    <name evidence="2" type="ORF">FOL47_007834</name>
</gene>
<name>A0A7J6MVB8_PERCH</name>
<feature type="transmembrane region" description="Helical" evidence="1">
    <location>
        <begin position="445"/>
        <end position="466"/>
    </location>
</feature>
<protein>
    <submittedName>
        <fullName evidence="2">Uncharacterized protein</fullName>
    </submittedName>
</protein>
<keyword evidence="3" id="KW-1185">Reference proteome</keyword>
<dbReference type="AlphaFoldDB" id="A0A7J6MVB8"/>
<feature type="transmembrane region" description="Helical" evidence="1">
    <location>
        <begin position="395"/>
        <end position="424"/>
    </location>
</feature>
<reference evidence="2 3" key="1">
    <citation type="submission" date="2020-04" db="EMBL/GenBank/DDBJ databases">
        <title>Perkinsus chesapeaki whole genome sequence.</title>
        <authorList>
            <person name="Bogema D.R."/>
        </authorList>
    </citation>
    <scope>NUCLEOTIDE SEQUENCE [LARGE SCALE GENOMIC DNA]</scope>
    <source>
        <strain evidence="2">ATCC PRA-425</strain>
    </source>
</reference>
<feature type="transmembrane region" description="Helical" evidence="1">
    <location>
        <begin position="319"/>
        <end position="344"/>
    </location>
</feature>
<evidence type="ECO:0000313" key="3">
    <source>
        <dbReference type="Proteomes" id="UP000591131"/>
    </source>
</evidence>
<sequence>MIGSIVPSTLGALSTTAGVAGASATGSYIFHRKPRLCGRIGEFLLLVYAVFRLSFFAGHTLRGRLESSDAIEESDRLRETHFCGDVVDSTSRWKHRRPLDSVSCTELNSRVSSLSSSLEADTRLLDKMVRYVGGMGMDENGTSMLADQQRIVDDKTEELSVAKHRRDDCYERAAEWEEIRSIVVERLRRQEISPLKISDFLAITYIKLLIDVYYSDGYSDGLRGTYPIHHYHFTSNLLSKHIRKASMPIMACEPVNDVCLDWPEMTPTAVIAAVAGAATSNTGASASAGATASLLLLNDYGLLPYSKPTAFHAALIQSLILVAILYVAQYVVSYLLVLIKMLFVRAISDRCGRRRLAISSAVSTLHGMSAVWRIISPGSISIAIRSREEPACVFWPLLSVRMLVVLSIYIASFAVVGGMGNLALEMVVPSSSPEMRMRHHALLSWLIGVGRTSTPLLFATMLLMWIQAGIILGRAVRPFSAGGDLKALQFVEKERELKAIERHVIETWIAQFRLSRCVHPKSRDLAERSESGCANFGGLERLSSNALLRICHGLSAYKISLTTAERRNLYDLLLSHRDIAGRLELARQMRATVGPVDEDLLYTNAAVEYLRVVEWPLVGKFGARGFALVTAIVAVGVYWGMGEEDIF</sequence>
<dbReference type="OrthoDB" id="10333154at2759"/>
<proteinExistence type="predicted"/>
<dbReference type="EMBL" id="JAAPAO010000048">
    <property type="protein sequence ID" value="KAF4675376.1"/>
    <property type="molecule type" value="Genomic_DNA"/>
</dbReference>
<feature type="transmembrane region" description="Helical" evidence="1">
    <location>
        <begin position="621"/>
        <end position="641"/>
    </location>
</feature>